<accession>A6JLN7</accession>
<protein>
    <submittedName>
        <fullName evidence="2">Aldo-keto reductase family 1, member E1, isoform CRA_d</fullName>
    </submittedName>
</protein>
<dbReference type="EMBL" id="CH473990">
    <property type="protein sequence ID" value="EDL78564.1"/>
    <property type="molecule type" value="Genomic_DNA"/>
</dbReference>
<name>A6JLN7_RAT</name>
<dbReference type="Proteomes" id="UP000234681">
    <property type="component" value="Chromosome 17"/>
</dbReference>
<feature type="region of interest" description="Disordered" evidence="1">
    <location>
        <begin position="28"/>
        <end position="48"/>
    </location>
</feature>
<feature type="compositionally biased region" description="Polar residues" evidence="1">
    <location>
        <begin position="39"/>
        <end position="48"/>
    </location>
</feature>
<evidence type="ECO:0000313" key="3">
    <source>
        <dbReference type="Proteomes" id="UP000234681"/>
    </source>
</evidence>
<gene>
    <name evidence="2" type="primary">Akr1e1</name>
    <name evidence="2" type="ORF">rCG_55723</name>
</gene>
<evidence type="ECO:0000256" key="1">
    <source>
        <dbReference type="SAM" id="MobiDB-lite"/>
    </source>
</evidence>
<evidence type="ECO:0000313" key="2">
    <source>
        <dbReference type="EMBL" id="EDL78564.1"/>
    </source>
</evidence>
<reference evidence="3" key="1">
    <citation type="submission" date="2005-09" db="EMBL/GenBank/DDBJ databases">
        <authorList>
            <person name="Mural R.J."/>
            <person name="Li P.W."/>
            <person name="Adams M.D."/>
            <person name="Amanatides P.G."/>
            <person name="Baden-Tillson H."/>
            <person name="Barnstead M."/>
            <person name="Chin S.H."/>
            <person name="Dew I."/>
            <person name="Evans C.A."/>
            <person name="Ferriera S."/>
            <person name="Flanigan M."/>
            <person name="Fosler C."/>
            <person name="Glodek A."/>
            <person name="Gu Z."/>
            <person name="Holt R.A."/>
            <person name="Jennings D."/>
            <person name="Kraft C.L."/>
            <person name="Lu F."/>
            <person name="Nguyen T."/>
            <person name="Nusskern D.R."/>
            <person name="Pfannkoch C.M."/>
            <person name="Sitter C."/>
            <person name="Sutton G.G."/>
            <person name="Venter J.C."/>
            <person name="Wang Z."/>
            <person name="Woodage T."/>
            <person name="Zheng X.H."/>
            <person name="Zhong F."/>
        </authorList>
    </citation>
    <scope>NUCLEOTIDE SEQUENCE [LARGE SCALE GENOMIC DNA]</scope>
    <source>
        <strain>BN</strain>
        <strain evidence="3">Sprague-Dawley</strain>
    </source>
</reference>
<sequence length="48" mass="5472">MKLKYCTALALIPFVLFLCETFFPTDFDPISDPKELDSDSQICQPKSD</sequence>
<proteinExistence type="predicted"/>
<organism evidence="2 3">
    <name type="scientific">Rattus norvegicus</name>
    <name type="common">Rat</name>
    <dbReference type="NCBI Taxonomy" id="10116"/>
    <lineage>
        <taxon>Eukaryota</taxon>
        <taxon>Metazoa</taxon>
        <taxon>Chordata</taxon>
        <taxon>Craniata</taxon>
        <taxon>Vertebrata</taxon>
        <taxon>Euteleostomi</taxon>
        <taxon>Mammalia</taxon>
        <taxon>Eutheria</taxon>
        <taxon>Euarchontoglires</taxon>
        <taxon>Glires</taxon>
        <taxon>Rodentia</taxon>
        <taxon>Myomorpha</taxon>
        <taxon>Muroidea</taxon>
        <taxon>Muridae</taxon>
        <taxon>Murinae</taxon>
        <taxon>Rattus</taxon>
    </lineage>
</organism>
<dbReference type="AlphaFoldDB" id="A6JLN7"/>